<accession>A0A7T3FVU3</accession>
<dbReference type="AlphaFoldDB" id="A0A7T3FVU3"/>
<dbReference type="EMBL" id="CP065856">
    <property type="protein sequence ID" value="QPV61593.1"/>
    <property type="molecule type" value="Genomic_DNA"/>
</dbReference>
<dbReference type="RefSeq" id="WP_198060423.1">
    <property type="nucleotide sequence ID" value="NZ_CP065856.1"/>
</dbReference>
<gene>
    <name evidence="1" type="ORF">I7X12_12570</name>
</gene>
<sequence length="225" mass="25168">MTNYVHVEFVYPSGEPEETLDDLEETLGGSDSIESSRIMIEPSSFGNVRIGTYDGITDHWPLEETEFFYESSHHSLNLADSPTVQFSVSDVQYLKGGAEHPLDVGPDEPLRELLDILTFCYRATENRPIAAYSTTPDTPLDLLKPPITAESVANGQLTYLPWLTIFPPRMVESYGKETILSALAWHVETLDDGSILVVCHNDMEWETDCRDVAEHIGLPAYEEIG</sequence>
<evidence type="ECO:0000313" key="1">
    <source>
        <dbReference type="EMBL" id="QPV61593.1"/>
    </source>
</evidence>
<reference evidence="1 2" key="1">
    <citation type="submission" date="2020-12" db="EMBL/GenBank/DDBJ databases">
        <title>Halosimplex halophilum sp. nov. and Halosimplex salinum sp. nov., two new members of the genus Halosimplex.</title>
        <authorList>
            <person name="Cui H.L."/>
        </authorList>
    </citation>
    <scope>NUCLEOTIDE SEQUENCE [LARGE SCALE GENOMIC DNA]</scope>
    <source>
        <strain evidence="1 2">YGH94</strain>
    </source>
</reference>
<keyword evidence="2" id="KW-1185">Reference proteome</keyword>
<dbReference type="OrthoDB" id="238717at2157"/>
<dbReference type="KEGG" id="hlt:I7X12_12570"/>
<evidence type="ECO:0000313" key="2">
    <source>
        <dbReference type="Proteomes" id="UP000595001"/>
    </source>
</evidence>
<dbReference type="GeneID" id="60589341"/>
<proteinExistence type="predicted"/>
<protein>
    <submittedName>
        <fullName evidence="1">Uncharacterized protein</fullName>
    </submittedName>
</protein>
<organism evidence="1 2">
    <name type="scientific">Halosimplex litoreum</name>
    <dbReference type="NCBI Taxonomy" id="1198301"/>
    <lineage>
        <taxon>Archaea</taxon>
        <taxon>Methanobacteriati</taxon>
        <taxon>Methanobacteriota</taxon>
        <taxon>Stenosarchaea group</taxon>
        <taxon>Halobacteria</taxon>
        <taxon>Halobacteriales</taxon>
        <taxon>Haloarculaceae</taxon>
        <taxon>Halosimplex</taxon>
    </lineage>
</organism>
<dbReference type="Proteomes" id="UP000595001">
    <property type="component" value="Chromosome"/>
</dbReference>
<name>A0A7T3FVU3_9EURY</name>